<feature type="chain" id="PRO_5004155430" description="DUF4136 domain-containing protein" evidence="1">
    <location>
        <begin position="19"/>
        <end position="176"/>
    </location>
</feature>
<protein>
    <recommendedName>
        <fullName evidence="2">DUF4136 domain-containing protein</fullName>
    </recommendedName>
</protein>
<proteinExistence type="predicted"/>
<organism evidence="3 4">
    <name type="scientific">Aeromonas diversa CDC 2478-85</name>
    <dbReference type="NCBI Taxonomy" id="1268237"/>
    <lineage>
        <taxon>Bacteria</taxon>
        <taxon>Pseudomonadati</taxon>
        <taxon>Pseudomonadota</taxon>
        <taxon>Gammaproteobacteria</taxon>
        <taxon>Aeromonadales</taxon>
        <taxon>Aeromonadaceae</taxon>
        <taxon>Aeromonas</taxon>
    </lineage>
</organism>
<evidence type="ECO:0000256" key="1">
    <source>
        <dbReference type="SAM" id="SignalP"/>
    </source>
</evidence>
<dbReference type="Pfam" id="PF13590">
    <property type="entry name" value="DUF4136"/>
    <property type="match status" value="1"/>
</dbReference>
<evidence type="ECO:0000259" key="2">
    <source>
        <dbReference type="Pfam" id="PF13590"/>
    </source>
</evidence>
<comment type="caution">
    <text evidence="3">The sequence shown here is derived from an EMBL/GenBank/DDBJ whole genome shotgun (WGS) entry which is preliminary data.</text>
</comment>
<evidence type="ECO:0000313" key="4">
    <source>
        <dbReference type="Proteomes" id="UP000023775"/>
    </source>
</evidence>
<feature type="domain" description="DUF4136" evidence="2">
    <location>
        <begin position="64"/>
        <end position="173"/>
    </location>
</feature>
<dbReference type="OrthoDB" id="5586908at2"/>
<keyword evidence="4" id="KW-1185">Reference proteome</keyword>
<sequence length="176" mass="18988">MRILLLLLPLLLAGCSSAPSGTTPTTGTLVVKPATAWPYGQSVRFAMAEQYQYAGASVEGWLTPIQEAVEQKLKAHGWQPQTMDDADLLVAVGVAGAADLSNAEIFSRLGMTPGQITSKEQRAGTLAVVLLDRQSERPVWSATLQLEVGDRVPDEERVRFSQRWVAQMLATLPGAQ</sequence>
<dbReference type="InterPro" id="IPR025411">
    <property type="entry name" value="DUF4136"/>
</dbReference>
<dbReference type="Proteomes" id="UP000023775">
    <property type="component" value="Unassembled WGS sequence"/>
</dbReference>
<dbReference type="RefSeq" id="WP_005346340.1">
    <property type="nucleotide sequence ID" value="NZ_APVG01000002.1"/>
</dbReference>
<gene>
    <name evidence="3" type="ORF">G114_01519</name>
</gene>
<accession>N9VEN9</accession>
<name>N9VEN9_9GAMM</name>
<dbReference type="PATRIC" id="fig|1268237.3.peg.302"/>
<feature type="signal peptide" evidence="1">
    <location>
        <begin position="1"/>
        <end position="18"/>
    </location>
</feature>
<keyword evidence="1" id="KW-0732">Signal</keyword>
<dbReference type="AlphaFoldDB" id="N9VEN9"/>
<dbReference type="PROSITE" id="PS51257">
    <property type="entry name" value="PROKAR_LIPOPROTEIN"/>
    <property type="match status" value="1"/>
</dbReference>
<dbReference type="EMBL" id="APVG01000002">
    <property type="protein sequence ID" value="ENY73692.1"/>
    <property type="molecule type" value="Genomic_DNA"/>
</dbReference>
<reference evidence="3 4" key="1">
    <citation type="journal article" date="2013" name="Genome Announc.">
        <title>Draft Genome Sequence of the Aeromonas diversa Type Strain.</title>
        <authorList>
            <person name="Farfan M."/>
            <person name="Spataro N."/>
            <person name="Sanglas A."/>
            <person name="Albarral V."/>
            <person name="Loren J.G."/>
            <person name="Bosch E."/>
            <person name="Fuste M.C."/>
        </authorList>
    </citation>
    <scope>NUCLEOTIDE SEQUENCE [LARGE SCALE GENOMIC DNA]</scope>
    <source>
        <strain evidence="3 4">2478-85</strain>
    </source>
</reference>
<evidence type="ECO:0000313" key="3">
    <source>
        <dbReference type="EMBL" id="ENY73692.1"/>
    </source>
</evidence>